<evidence type="ECO:0000256" key="2">
    <source>
        <dbReference type="ARBA" id="ARBA00038285"/>
    </source>
</evidence>
<dbReference type="PROSITE" id="PS50191">
    <property type="entry name" value="CRAL_TRIO"/>
    <property type="match status" value="1"/>
</dbReference>
<dbReference type="EMBL" id="CM015721">
    <property type="protein sequence ID" value="KAF3694614.1"/>
    <property type="molecule type" value="Genomic_DNA"/>
</dbReference>
<dbReference type="PANTHER" id="PTHR46607:SF1">
    <property type="entry name" value="SEC14 DOMAIN AND SPECTRIN REPEAT-CONTAINING PROTEIN 1"/>
    <property type="match status" value="1"/>
</dbReference>
<evidence type="ECO:0000313" key="5">
    <source>
        <dbReference type="EMBL" id="KAF3694614.1"/>
    </source>
</evidence>
<protein>
    <submittedName>
        <fullName evidence="5">SEC14 domain and spectrin repeat-containing protein 1 Protein Solo</fullName>
    </submittedName>
</protein>
<name>A0A6G1PWU8_CHAAH</name>
<dbReference type="PANTHER" id="PTHR46607">
    <property type="entry name" value="SEC14 DOMAIN AND SPECTRIN REPEAT-CONTAINING PROTEIN 1"/>
    <property type="match status" value="1"/>
</dbReference>
<feature type="compositionally biased region" description="Basic and acidic residues" evidence="3">
    <location>
        <begin position="741"/>
        <end position="753"/>
    </location>
</feature>
<keyword evidence="1" id="KW-0677">Repeat</keyword>
<sequence length="753" mass="85113">MSTVTMEATAILAILKKKLAFLSGGKDRRSGLILTIPLNSDQTSMEELSATLDYLLSIPSEKCKARGFTVIVDGRRSQWNTVKTVVLMLQNVIPAEVSLVCVVKPDEFWDKKVTHFCFWKEKDRLGFEVILVSANKLTRYIEPCQLTDDFGGSLDYDHSDWLNKRLVFEKFTKESTSLLDELSIINDSDKSSAVDKDKSADCAVLPSFDPETVLQTGHELLSELQQRRFNGSEGGGGGGQGGPAWCPMEEELLAQPQVMKLLDSLREQYTKYQELCRQRNKRTQLDEIHAKVMQVVTWLQGPGSELLKNHQAIGDSMRAAQSLQQKHEEIESQHSEWFAVYVELNQQIAALLSAGEEEEVAELKTLQQQLSDVCYRQAAQLESRQNVLQAAQAFHSTTQELSQQLDGLLGMLCADVAPADGASIQQNLKLLEEKLQTVEAGLASLRQKGALLLEQMCSPPSWSLEETESPAGEQQDNVQHIQGVMEEMQLRKQRCEDMVDVRRLKMLQMVQLFKCEEDALQAVDWLGELLDALLKTHVRLGDDSQETRSMLDKHRKFVDVAQSTYDYGRQLLQATVVLCQSLRCTTRSSGETLPRLNRVWKQFSVSTEERQQRLELALNFHTTAERVFQQKCVDADSLNEVDCSGKTLLDRLTMPVVFPDGTEQYFGSPSDMAAAAEGVRERLLLVEERRLQLQDAARLSNYEEEKEDVVLKGQEARLDVIGEELSEKEEQDEEEEEEVGQQDKEFERATQDC</sequence>
<dbReference type="Proteomes" id="UP000503349">
    <property type="component" value="Chromosome 10"/>
</dbReference>
<dbReference type="GO" id="GO:0080025">
    <property type="term" value="F:phosphatidylinositol-3,5-bisphosphate binding"/>
    <property type="evidence" value="ECO:0007669"/>
    <property type="project" value="TreeGrafter"/>
</dbReference>
<dbReference type="InterPro" id="IPR018159">
    <property type="entry name" value="Spectrin/alpha-actinin"/>
</dbReference>
<evidence type="ECO:0000256" key="1">
    <source>
        <dbReference type="ARBA" id="ARBA00022737"/>
    </source>
</evidence>
<gene>
    <name evidence="5" type="ORF">EXN66_Car010290</name>
</gene>
<dbReference type="SMART" id="SM00150">
    <property type="entry name" value="SPEC"/>
    <property type="match status" value="3"/>
</dbReference>
<evidence type="ECO:0000259" key="4">
    <source>
        <dbReference type="PROSITE" id="PS50191"/>
    </source>
</evidence>
<dbReference type="SUPFAM" id="SSF46966">
    <property type="entry name" value="Spectrin repeat"/>
    <property type="match status" value="2"/>
</dbReference>
<feature type="region of interest" description="Disordered" evidence="3">
    <location>
        <begin position="721"/>
        <end position="753"/>
    </location>
</feature>
<organism evidence="5 6">
    <name type="scientific">Channa argus</name>
    <name type="common">Northern snakehead</name>
    <name type="synonym">Ophicephalus argus</name>
    <dbReference type="NCBI Taxonomy" id="215402"/>
    <lineage>
        <taxon>Eukaryota</taxon>
        <taxon>Metazoa</taxon>
        <taxon>Chordata</taxon>
        <taxon>Craniata</taxon>
        <taxon>Vertebrata</taxon>
        <taxon>Euteleostomi</taxon>
        <taxon>Actinopterygii</taxon>
        <taxon>Neopterygii</taxon>
        <taxon>Teleostei</taxon>
        <taxon>Neoteleostei</taxon>
        <taxon>Acanthomorphata</taxon>
        <taxon>Anabantaria</taxon>
        <taxon>Anabantiformes</taxon>
        <taxon>Channoidei</taxon>
        <taxon>Channidae</taxon>
        <taxon>Channa</taxon>
    </lineage>
</organism>
<dbReference type="Pfam" id="PF24915">
    <property type="entry name" value="Spectrin_SESTD1"/>
    <property type="match status" value="1"/>
</dbReference>
<feature type="domain" description="CRAL-TRIO" evidence="4">
    <location>
        <begin position="1"/>
        <end position="158"/>
    </location>
</feature>
<dbReference type="InterPro" id="IPR056804">
    <property type="entry name" value="Spectrin_SESTD1"/>
</dbReference>
<evidence type="ECO:0000256" key="3">
    <source>
        <dbReference type="SAM" id="MobiDB-lite"/>
    </source>
</evidence>
<dbReference type="InterPro" id="IPR001251">
    <property type="entry name" value="CRAL-TRIO_dom"/>
</dbReference>
<evidence type="ECO:0000313" key="6">
    <source>
        <dbReference type="Proteomes" id="UP000503349"/>
    </source>
</evidence>
<accession>A0A6G1PWU8</accession>
<dbReference type="Pfam" id="PF13716">
    <property type="entry name" value="CRAL_TRIO_2"/>
    <property type="match status" value="1"/>
</dbReference>
<reference evidence="6" key="2">
    <citation type="submission" date="2019-02" db="EMBL/GenBank/DDBJ databases">
        <title>Opniocepnalus argus Var Kimnra genome.</title>
        <authorList>
            <person name="Zhou C."/>
            <person name="Xiao S."/>
        </authorList>
    </citation>
    <scope>NUCLEOTIDE SEQUENCE [LARGE SCALE GENOMIC DNA]</scope>
</reference>
<dbReference type="GO" id="GO:0010314">
    <property type="term" value="F:phosphatidylinositol-5-phosphate binding"/>
    <property type="evidence" value="ECO:0007669"/>
    <property type="project" value="TreeGrafter"/>
</dbReference>
<dbReference type="GO" id="GO:0070273">
    <property type="term" value="F:phosphatidylinositol-4-phosphate binding"/>
    <property type="evidence" value="ECO:0007669"/>
    <property type="project" value="TreeGrafter"/>
</dbReference>
<keyword evidence="6" id="KW-1185">Reference proteome</keyword>
<dbReference type="GO" id="GO:0005546">
    <property type="term" value="F:phosphatidylinositol-4,5-bisphosphate binding"/>
    <property type="evidence" value="ECO:0007669"/>
    <property type="project" value="TreeGrafter"/>
</dbReference>
<reference evidence="5 6" key="1">
    <citation type="submission" date="2019-02" db="EMBL/GenBank/DDBJ databases">
        <title>Opniocepnalus argus genome.</title>
        <authorList>
            <person name="Zhou C."/>
            <person name="Xiao S."/>
        </authorList>
    </citation>
    <scope>NUCLEOTIDE SEQUENCE [LARGE SCALE GENOMIC DNA]</scope>
    <source>
        <strain evidence="5">OARG1902GOOAL</strain>
        <tissue evidence="5">Muscle</tissue>
    </source>
</reference>
<feature type="compositionally biased region" description="Acidic residues" evidence="3">
    <location>
        <begin position="721"/>
        <end position="740"/>
    </location>
</feature>
<dbReference type="AlphaFoldDB" id="A0A6G1PWU8"/>
<dbReference type="GO" id="GO:0043325">
    <property type="term" value="F:phosphatidylinositol-3,4-bisphosphate binding"/>
    <property type="evidence" value="ECO:0007669"/>
    <property type="project" value="TreeGrafter"/>
</dbReference>
<proteinExistence type="inferred from homology"/>
<comment type="similarity">
    <text evidence="2">Belongs to the SOLO family.</text>
</comment>
<dbReference type="Gene3D" id="1.20.58.60">
    <property type="match status" value="2"/>
</dbReference>
<dbReference type="GO" id="GO:0032266">
    <property type="term" value="F:phosphatidylinositol-3-phosphate binding"/>
    <property type="evidence" value="ECO:0007669"/>
    <property type="project" value="TreeGrafter"/>
</dbReference>